<dbReference type="AlphaFoldDB" id="A0A9Y1BRK4"/>
<organism evidence="2">
    <name type="scientific">Candidatus Heimdallarchaeum endolithica</name>
    <dbReference type="NCBI Taxonomy" id="2876572"/>
    <lineage>
        <taxon>Archaea</taxon>
        <taxon>Promethearchaeati</taxon>
        <taxon>Candidatus Heimdallarchaeota</taxon>
        <taxon>Candidatus Heimdallarchaeia (ex Rinke et al. 2021) (nom. nud.)</taxon>
        <taxon>Candidatus Heimdallarchaeales</taxon>
        <taxon>Candidatus Heimdallarchaeaceae</taxon>
        <taxon>Candidatus Heimdallarchaeum</taxon>
    </lineage>
</organism>
<dbReference type="InterPro" id="IPR035986">
    <property type="entry name" value="PKD_dom_sf"/>
</dbReference>
<gene>
    <name evidence="2" type="ORF">K9W46_02075</name>
</gene>
<proteinExistence type="predicted"/>
<name>A0A9Y1BRK4_9ARCH</name>
<keyword evidence="1" id="KW-0812">Transmembrane</keyword>
<keyword evidence="1" id="KW-0472">Membrane</keyword>
<reference evidence="2" key="1">
    <citation type="journal article" date="2022" name="Nat. Microbiol.">
        <title>Unique mobile elements and scalable gene flow at the prokaryote-eukaryote boundary revealed by circularized Asgard archaea genomes.</title>
        <authorList>
            <person name="Wu F."/>
            <person name="Speth D.R."/>
            <person name="Philosof A."/>
            <person name="Cremiere A."/>
            <person name="Narayanan A."/>
            <person name="Barco R.A."/>
            <person name="Connon S.A."/>
            <person name="Amend J.P."/>
            <person name="Antoshechkin I.A."/>
            <person name="Orphan V.J."/>
        </authorList>
    </citation>
    <scope>NUCLEOTIDE SEQUENCE</scope>
    <source>
        <strain evidence="2">PR6</strain>
    </source>
</reference>
<feature type="transmembrane region" description="Helical" evidence="1">
    <location>
        <begin position="340"/>
        <end position="357"/>
    </location>
</feature>
<accession>A0A9Y1BRK4</accession>
<keyword evidence="1" id="KW-1133">Transmembrane helix</keyword>
<evidence type="ECO:0008006" key="3">
    <source>
        <dbReference type="Google" id="ProtNLM"/>
    </source>
</evidence>
<protein>
    <recommendedName>
        <fullName evidence="3">PKD domain-containing protein</fullName>
    </recommendedName>
</protein>
<evidence type="ECO:0000256" key="1">
    <source>
        <dbReference type="SAM" id="Phobius"/>
    </source>
</evidence>
<dbReference type="CDD" id="cd00146">
    <property type="entry name" value="PKD"/>
    <property type="match status" value="1"/>
</dbReference>
<dbReference type="EMBL" id="CP084167">
    <property type="protein sequence ID" value="UJG43981.1"/>
    <property type="molecule type" value="Genomic_DNA"/>
</dbReference>
<evidence type="ECO:0000313" key="2">
    <source>
        <dbReference type="EMBL" id="UJG43981.1"/>
    </source>
</evidence>
<sequence length="363" mass="41145">MIFSANNYQKLFAEIDVSNNLNTKTNTNSSSFQNKISKKYVSSSIIYTSHLAIENVSISYSVKSLSAPNIVCDNGTLITLTGIKIVFILLTTFSGGPEGVTLNTTFYFEFGDGNTKTIETGSLNWPMFVYTYNSSGVFDLYVSATYNEKTVTDTGQIIILEDTQPQFTFVPDTKTIYRYVTQGNFDQIEEIDPIEDYPTADYPRDVFFEYSGQEGNYPLDFYVEFTIRNKTTKEILEDEFGNEFQVYGGISVSSKAEFEEKVKKLSLNETYNLFGFGFNDIFSGDVEELYSLYGQMNKELNVEIEYTFEIIDWDGEEANVTGSIQLVIVYIAPQGITSQFLLLAPLTLGLITFLIKIRRKKKK</sequence>
<dbReference type="SUPFAM" id="SSF49299">
    <property type="entry name" value="PKD domain"/>
    <property type="match status" value="1"/>
</dbReference>
<dbReference type="Proteomes" id="UP001200513">
    <property type="component" value="Chromosome"/>
</dbReference>